<name>A0A8F5XRC4_9VIRU</name>
<protein>
    <submittedName>
        <fullName evidence="1">Uncharacterized protein</fullName>
    </submittedName>
</protein>
<dbReference type="EMBL" id="MZ089786">
    <property type="protein sequence ID" value="QXP45077.1"/>
    <property type="molecule type" value="Genomic_DNA"/>
</dbReference>
<sequence length="65" mass="7025">MRKPTKKEAVAMATVIITILMALGYITACTNSLFVVKGQANKIKTENNQNVKADSTTVEVGVNKK</sequence>
<organism evidence="1">
    <name type="scientific">Microvirus mar40</name>
    <dbReference type="NCBI Taxonomy" id="2851175"/>
    <lineage>
        <taxon>Viruses</taxon>
        <taxon>Monodnaviria</taxon>
        <taxon>Sangervirae</taxon>
        <taxon>Phixviricota</taxon>
        <taxon>Malgrandaviricetes</taxon>
        <taxon>Petitvirales</taxon>
        <taxon>Microviridae</taxon>
    </lineage>
</organism>
<proteinExistence type="predicted"/>
<evidence type="ECO:0000313" key="1">
    <source>
        <dbReference type="EMBL" id="QXP45077.1"/>
    </source>
</evidence>
<reference evidence="1" key="1">
    <citation type="submission" date="2021-04" db="EMBL/GenBank/DDBJ databases">
        <title>Genomes of microviruses identified in yellow-bellied marmot fecal samples.</title>
        <authorList>
            <person name="Varsani A."/>
            <person name="Kraberger S."/>
            <person name="Chatterjee A."/>
            <person name="Richet C."/>
            <person name="Fontenele R.S."/>
            <person name="Schmidlin K."/>
            <person name="Blumstein D.T."/>
        </authorList>
    </citation>
    <scope>NUCLEOTIDE SEQUENCE</scope>
    <source>
        <strain evidence="1">Mar40</strain>
    </source>
</reference>
<accession>A0A8F5XRC4</accession>